<dbReference type="EMBL" id="CM044708">
    <property type="protein sequence ID" value="KAI5648269.1"/>
    <property type="molecule type" value="Genomic_DNA"/>
</dbReference>
<dbReference type="Proteomes" id="UP001060085">
    <property type="component" value="Linkage Group LG08"/>
</dbReference>
<proteinExistence type="predicted"/>
<accession>A0ACB9ZMF4</accession>
<gene>
    <name evidence="1" type="ORF">M9H77_34274</name>
</gene>
<evidence type="ECO:0000313" key="2">
    <source>
        <dbReference type="Proteomes" id="UP001060085"/>
    </source>
</evidence>
<comment type="caution">
    <text evidence="1">The sequence shown here is derived from an EMBL/GenBank/DDBJ whole genome shotgun (WGS) entry which is preliminary data.</text>
</comment>
<reference evidence="2" key="1">
    <citation type="journal article" date="2023" name="Nat. Plants">
        <title>Single-cell RNA sequencing provides a high-resolution roadmap for understanding the multicellular compartmentation of specialized metabolism.</title>
        <authorList>
            <person name="Sun S."/>
            <person name="Shen X."/>
            <person name="Li Y."/>
            <person name="Li Y."/>
            <person name="Wang S."/>
            <person name="Li R."/>
            <person name="Zhang H."/>
            <person name="Shen G."/>
            <person name="Guo B."/>
            <person name="Wei J."/>
            <person name="Xu J."/>
            <person name="St-Pierre B."/>
            <person name="Chen S."/>
            <person name="Sun C."/>
        </authorList>
    </citation>
    <scope>NUCLEOTIDE SEQUENCE [LARGE SCALE GENOMIC DNA]</scope>
</reference>
<organism evidence="1 2">
    <name type="scientific">Catharanthus roseus</name>
    <name type="common">Madagascar periwinkle</name>
    <name type="synonym">Vinca rosea</name>
    <dbReference type="NCBI Taxonomy" id="4058"/>
    <lineage>
        <taxon>Eukaryota</taxon>
        <taxon>Viridiplantae</taxon>
        <taxon>Streptophyta</taxon>
        <taxon>Embryophyta</taxon>
        <taxon>Tracheophyta</taxon>
        <taxon>Spermatophyta</taxon>
        <taxon>Magnoliopsida</taxon>
        <taxon>eudicotyledons</taxon>
        <taxon>Gunneridae</taxon>
        <taxon>Pentapetalae</taxon>
        <taxon>asterids</taxon>
        <taxon>lamiids</taxon>
        <taxon>Gentianales</taxon>
        <taxon>Apocynaceae</taxon>
        <taxon>Rauvolfioideae</taxon>
        <taxon>Vinceae</taxon>
        <taxon>Catharanthinae</taxon>
        <taxon>Catharanthus</taxon>
    </lineage>
</organism>
<evidence type="ECO:0000313" key="1">
    <source>
        <dbReference type="EMBL" id="KAI5648269.1"/>
    </source>
</evidence>
<protein>
    <submittedName>
        <fullName evidence="1">Uncharacterized protein</fullName>
    </submittedName>
</protein>
<name>A0ACB9ZMF4_CATRO</name>
<sequence>MGQPNTVKGPLSGQKTLKLEASEKLSRSSSSPTKVFLKVQIEESYSSSAVHQSSSNSIRFEKKLPSPQVNTLPNRRIGGLSYILGIPQKFCNNYYIKLHLSKSHIFVPRSQKK</sequence>
<keyword evidence="2" id="KW-1185">Reference proteome</keyword>